<gene>
    <name evidence="3" type="primary">utp25_2</name>
    <name evidence="3" type="ORF">g.107648</name>
</gene>
<feature type="compositionally biased region" description="Acidic residues" evidence="1">
    <location>
        <begin position="121"/>
        <end position="130"/>
    </location>
</feature>
<dbReference type="AlphaFoldDB" id="A0A1D1YM32"/>
<dbReference type="PANTHER" id="PTHR12933">
    <property type="entry name" value="ORF PROTEIN-RELATED"/>
    <property type="match status" value="1"/>
</dbReference>
<accession>A0A1D1YM32</accession>
<sequence length="486" mass="55309">MGKHFSGAKKNKIAKGLKRIRMQETSEVTKGIRKIRCVDDRPMLARCRLLHHSDYSSEESLGSLSPDEEDYKGHLAFDSLLKAFSSSSQSLSDAYKMRQREQEVASRSDDENSASEASGISEEDENEEGSGSEYRRDKLNILKRKHSSVMAKQRAIKTVTVDEVVGSDHVQHTETEDQDPGDESGGSTFHDHFGRVLNLEEIDGLMKLSRKLKWEMPAVNSSMSKWVGTGESFMKDIDSDGQYGLLLKLYNHWLKMYEASGGSDFHSSMQRQFFSLCNSYRDIMHGNKKPFYLKGAQEDSSIMDAYIMHAINHVFRMRNLVIKNDGRLSKDEDSTQEKLLHGIDFRDQGFTRPKVLFLLPHRSFALRLVKRLIQLTPLPKKGNVEHLGRFYDEFGTDDSKDENVETMLRNDTREAENLESKRSKKPEDHQVLFGGNNDDCFVMGIKFTRKSIKLFGDFYSCDMIVASPLGLSQVSYSVVEVSTNIS</sequence>
<organism evidence="3">
    <name type="scientific">Anthurium amnicola</name>
    <dbReference type="NCBI Taxonomy" id="1678845"/>
    <lineage>
        <taxon>Eukaryota</taxon>
        <taxon>Viridiplantae</taxon>
        <taxon>Streptophyta</taxon>
        <taxon>Embryophyta</taxon>
        <taxon>Tracheophyta</taxon>
        <taxon>Spermatophyta</taxon>
        <taxon>Magnoliopsida</taxon>
        <taxon>Liliopsida</taxon>
        <taxon>Araceae</taxon>
        <taxon>Pothoideae</taxon>
        <taxon>Potheae</taxon>
        <taxon>Anthurium</taxon>
    </lineage>
</organism>
<evidence type="ECO:0000313" key="3">
    <source>
        <dbReference type="EMBL" id="JAT55686.1"/>
    </source>
</evidence>
<protein>
    <submittedName>
        <fullName evidence="3">U3 small nucleolar RNA-associated protein 25</fullName>
    </submittedName>
</protein>
<dbReference type="GO" id="GO:0019843">
    <property type="term" value="F:rRNA binding"/>
    <property type="evidence" value="ECO:0007669"/>
    <property type="project" value="TreeGrafter"/>
</dbReference>
<dbReference type="PANTHER" id="PTHR12933:SF0">
    <property type="entry name" value="U3 SMALL NUCLEOLAR RNA-ASSOCIATED PROTEIN 25 HOMOLOG"/>
    <property type="match status" value="1"/>
</dbReference>
<name>A0A1D1YM32_9ARAE</name>
<dbReference type="GO" id="GO:0032040">
    <property type="term" value="C:small-subunit processome"/>
    <property type="evidence" value="ECO:0007669"/>
    <property type="project" value="TreeGrafter"/>
</dbReference>
<reference evidence="3" key="1">
    <citation type="submission" date="2015-07" db="EMBL/GenBank/DDBJ databases">
        <title>Transcriptome Assembly of Anthurium amnicola.</title>
        <authorList>
            <person name="Suzuki J."/>
        </authorList>
    </citation>
    <scope>NUCLEOTIDE SEQUENCE</scope>
</reference>
<evidence type="ECO:0000256" key="1">
    <source>
        <dbReference type="SAM" id="MobiDB-lite"/>
    </source>
</evidence>
<proteinExistence type="predicted"/>
<feature type="region of interest" description="Disordered" evidence="1">
    <location>
        <begin position="93"/>
        <end position="137"/>
    </location>
</feature>
<dbReference type="GO" id="GO:0000462">
    <property type="term" value="P:maturation of SSU-rRNA from tricistronic rRNA transcript (SSU-rRNA, 5.8S rRNA, LSU-rRNA)"/>
    <property type="evidence" value="ECO:0007669"/>
    <property type="project" value="TreeGrafter"/>
</dbReference>
<feature type="domain" description="UTP25 NTP hydrolase-like" evidence="2">
    <location>
        <begin position="280"/>
        <end position="474"/>
    </location>
</feature>
<dbReference type="Pfam" id="PF22916">
    <property type="entry name" value="UTP25_NTPase-like"/>
    <property type="match status" value="1"/>
</dbReference>
<feature type="compositionally biased region" description="Basic and acidic residues" evidence="1">
    <location>
        <begin position="95"/>
        <end position="110"/>
    </location>
</feature>
<feature type="region of interest" description="Disordered" evidence="1">
    <location>
        <begin position="165"/>
        <end position="189"/>
    </location>
</feature>
<dbReference type="InterPro" id="IPR010678">
    <property type="entry name" value="UTP25"/>
</dbReference>
<dbReference type="GO" id="GO:0034511">
    <property type="term" value="F:U3 snoRNA binding"/>
    <property type="evidence" value="ECO:0007669"/>
    <property type="project" value="InterPro"/>
</dbReference>
<dbReference type="EMBL" id="GDJX01012250">
    <property type="protein sequence ID" value="JAT55686.1"/>
    <property type="molecule type" value="Transcribed_RNA"/>
</dbReference>
<dbReference type="InterPro" id="IPR053940">
    <property type="entry name" value="UTP25_NTPase-like"/>
</dbReference>
<evidence type="ECO:0000259" key="2">
    <source>
        <dbReference type="Pfam" id="PF22916"/>
    </source>
</evidence>